<dbReference type="InterPro" id="IPR036873">
    <property type="entry name" value="Rhodanese-like_dom_sf"/>
</dbReference>
<feature type="region of interest" description="Disordered" evidence="11">
    <location>
        <begin position="171"/>
        <end position="228"/>
    </location>
</feature>
<comment type="similarity">
    <text evidence="10">Belongs to the CEP41 family.</text>
</comment>
<dbReference type="CDD" id="cd00158">
    <property type="entry name" value="RHOD"/>
    <property type="match status" value="1"/>
</dbReference>
<evidence type="ECO:0000256" key="4">
    <source>
        <dbReference type="ARBA" id="ARBA00022490"/>
    </source>
</evidence>
<keyword evidence="4" id="KW-0963">Cytoplasm</keyword>
<dbReference type="PANTHER" id="PTHR44390:SF1">
    <property type="entry name" value="CENTROSOMAL PROTEIN OF 41 KDA"/>
    <property type="match status" value="1"/>
</dbReference>
<dbReference type="InterPro" id="IPR001763">
    <property type="entry name" value="Rhodanese-like_dom"/>
</dbReference>
<dbReference type="InterPro" id="IPR051889">
    <property type="entry name" value="CEP41"/>
</dbReference>
<proteinExistence type="inferred from homology"/>
<gene>
    <name evidence="13" type="ORF">POBO1169_LOCUS16678</name>
</gene>
<dbReference type="GO" id="GO:0036064">
    <property type="term" value="C:ciliary basal body"/>
    <property type="evidence" value="ECO:0007669"/>
    <property type="project" value="TreeGrafter"/>
</dbReference>
<keyword evidence="8" id="KW-0206">Cytoskeleton</keyword>
<dbReference type="SMART" id="SM00450">
    <property type="entry name" value="RHOD"/>
    <property type="match status" value="1"/>
</dbReference>
<dbReference type="Gene3D" id="3.40.250.10">
    <property type="entry name" value="Rhodanese-like domain"/>
    <property type="match status" value="1"/>
</dbReference>
<keyword evidence="7" id="KW-0969">Cilium</keyword>
<evidence type="ECO:0000256" key="11">
    <source>
        <dbReference type="SAM" id="MobiDB-lite"/>
    </source>
</evidence>
<dbReference type="PANTHER" id="PTHR44390">
    <property type="entry name" value="CENTROSOMAL PROTEIN OF 41 KDA"/>
    <property type="match status" value="1"/>
</dbReference>
<evidence type="ECO:0000256" key="5">
    <source>
        <dbReference type="ARBA" id="ARBA00022794"/>
    </source>
</evidence>
<keyword evidence="5" id="KW-0970">Cilium biogenesis/degradation</keyword>
<organism evidence="13">
    <name type="scientific">Pyramimonas obovata</name>
    <dbReference type="NCBI Taxonomy" id="1411642"/>
    <lineage>
        <taxon>Eukaryota</taxon>
        <taxon>Viridiplantae</taxon>
        <taxon>Chlorophyta</taxon>
        <taxon>Pyramimonadophyceae</taxon>
        <taxon>Pyramimonadales</taxon>
        <taxon>Pyramimonadaceae</taxon>
        <taxon>Pyramimonas</taxon>
        <taxon>Pyramimonas incertae sedis</taxon>
    </lineage>
</organism>
<evidence type="ECO:0000256" key="2">
    <source>
        <dbReference type="ARBA" id="ARBA00004300"/>
    </source>
</evidence>
<dbReference type="SUPFAM" id="SSF52821">
    <property type="entry name" value="Rhodanese/Cell cycle control phosphatase"/>
    <property type="match status" value="1"/>
</dbReference>
<evidence type="ECO:0000259" key="12">
    <source>
        <dbReference type="PROSITE" id="PS50206"/>
    </source>
</evidence>
<evidence type="ECO:0000256" key="8">
    <source>
        <dbReference type="ARBA" id="ARBA00023212"/>
    </source>
</evidence>
<sequence length="228" mass="25750">MQRTKPTGGIKPTERRIPKNPRFEDVRPQVDSGFNEIKFNEKFDVSRMNIRFRRDENFRRLKTTTVARLVSGEDECDFLLLDLREIEDFQVCHINNALSYPAPMLHRSVNNFTPEILAYANKEPERIIIIYDDDERIAATAANLFFEKGTDNVLLLTGGLRKFGSEFPELVEGDLPRPRSPAGSTRSKAMSVKSAASGRSVASSVRSGISSRSSPQPRYGTEHTGAWK</sequence>
<feature type="compositionally biased region" description="Basic and acidic residues" evidence="11">
    <location>
        <begin position="12"/>
        <end position="23"/>
    </location>
</feature>
<evidence type="ECO:0000256" key="1">
    <source>
        <dbReference type="ARBA" id="ARBA00004120"/>
    </source>
</evidence>
<feature type="domain" description="Rhodanese" evidence="12">
    <location>
        <begin position="74"/>
        <end position="172"/>
    </location>
</feature>
<name>A0A7S0RQB0_9CHLO</name>
<evidence type="ECO:0000256" key="6">
    <source>
        <dbReference type="ARBA" id="ARBA00022927"/>
    </source>
</evidence>
<dbReference type="GO" id="GO:0015031">
    <property type="term" value="P:protein transport"/>
    <property type="evidence" value="ECO:0007669"/>
    <property type="project" value="UniProtKB-KW"/>
</dbReference>
<dbReference type="Pfam" id="PF00581">
    <property type="entry name" value="Rhodanese"/>
    <property type="match status" value="1"/>
</dbReference>
<dbReference type="EMBL" id="HBFA01033144">
    <property type="protein sequence ID" value="CAD8684103.1"/>
    <property type="molecule type" value="Transcribed_RNA"/>
</dbReference>
<evidence type="ECO:0000256" key="9">
    <source>
        <dbReference type="ARBA" id="ARBA00023273"/>
    </source>
</evidence>
<evidence type="ECO:0000313" key="13">
    <source>
        <dbReference type="EMBL" id="CAD8684103.1"/>
    </source>
</evidence>
<keyword evidence="9" id="KW-0966">Cell projection</keyword>
<evidence type="ECO:0000256" key="3">
    <source>
        <dbReference type="ARBA" id="ARBA00022448"/>
    </source>
</evidence>
<dbReference type="PROSITE" id="PS50206">
    <property type="entry name" value="RHODANESE_3"/>
    <property type="match status" value="1"/>
</dbReference>
<feature type="compositionally biased region" description="Low complexity" evidence="11">
    <location>
        <begin position="191"/>
        <end position="214"/>
    </location>
</feature>
<feature type="region of interest" description="Disordered" evidence="11">
    <location>
        <begin position="1"/>
        <end position="23"/>
    </location>
</feature>
<keyword evidence="3" id="KW-0813">Transport</keyword>
<reference evidence="13" key="1">
    <citation type="submission" date="2021-01" db="EMBL/GenBank/DDBJ databases">
        <authorList>
            <person name="Corre E."/>
            <person name="Pelletier E."/>
            <person name="Niang G."/>
            <person name="Scheremetjew M."/>
            <person name="Finn R."/>
            <person name="Kale V."/>
            <person name="Holt S."/>
            <person name="Cochrane G."/>
            <person name="Meng A."/>
            <person name="Brown T."/>
            <person name="Cohen L."/>
        </authorList>
    </citation>
    <scope>NUCLEOTIDE SEQUENCE</scope>
    <source>
        <strain evidence="13">CCMP722</strain>
    </source>
</reference>
<evidence type="ECO:0000256" key="7">
    <source>
        <dbReference type="ARBA" id="ARBA00023069"/>
    </source>
</evidence>
<evidence type="ECO:0000256" key="10">
    <source>
        <dbReference type="ARBA" id="ARBA00038465"/>
    </source>
</evidence>
<protein>
    <recommendedName>
        <fullName evidence="12">Rhodanese domain-containing protein</fullName>
    </recommendedName>
</protein>
<dbReference type="GO" id="GO:0060271">
    <property type="term" value="P:cilium assembly"/>
    <property type="evidence" value="ECO:0007669"/>
    <property type="project" value="TreeGrafter"/>
</dbReference>
<dbReference type="AlphaFoldDB" id="A0A7S0RQB0"/>
<comment type="subcellular location">
    <subcellularLocation>
        <location evidence="1">Cytoplasm</location>
        <location evidence="1">Cytoskeleton</location>
        <location evidence="1">Cilium basal body</location>
    </subcellularLocation>
    <subcellularLocation>
        <location evidence="2">Cytoplasm</location>
        <location evidence="2">Cytoskeleton</location>
        <location evidence="2">Microtubule organizing center</location>
        <location evidence="2">Centrosome</location>
    </subcellularLocation>
</comment>
<keyword evidence="6" id="KW-0653">Protein transport</keyword>
<accession>A0A7S0RQB0</accession>